<feature type="region of interest" description="Disordered" evidence="7">
    <location>
        <begin position="1"/>
        <end position="114"/>
    </location>
</feature>
<evidence type="ECO:0000256" key="2">
    <source>
        <dbReference type="ARBA" id="ARBA00022656"/>
    </source>
</evidence>
<evidence type="ECO:0000256" key="1">
    <source>
        <dbReference type="ARBA" id="ARBA00009092"/>
    </source>
</evidence>
<dbReference type="Pfam" id="PF01375">
    <property type="entry name" value="Enterotoxin_a"/>
    <property type="match status" value="1"/>
</dbReference>
<protein>
    <submittedName>
        <fullName evidence="8">Heat-labile enterotoxin IIB, A chain</fullName>
    </submittedName>
</protein>
<dbReference type="OrthoDB" id="8998393at2"/>
<dbReference type="EMBL" id="MTHB01000109">
    <property type="protein sequence ID" value="OXC77375.1"/>
    <property type="molecule type" value="Genomic_DNA"/>
</dbReference>
<feature type="compositionally biased region" description="Pro residues" evidence="7">
    <location>
        <begin position="474"/>
        <end position="485"/>
    </location>
</feature>
<feature type="compositionally biased region" description="Basic and acidic residues" evidence="7">
    <location>
        <begin position="40"/>
        <end position="53"/>
    </location>
</feature>
<accession>A0A226X1Q4</accession>
<evidence type="ECO:0000256" key="4">
    <source>
        <dbReference type="ARBA" id="ARBA00022861"/>
    </source>
</evidence>
<feature type="region of interest" description="Disordered" evidence="7">
    <location>
        <begin position="459"/>
        <end position="524"/>
    </location>
</feature>
<reference evidence="9" key="1">
    <citation type="submission" date="2017-01" db="EMBL/GenBank/DDBJ databases">
        <title>Genome Analysis of Deinococcus marmoris KOPRI26562.</title>
        <authorList>
            <person name="Kim J.H."/>
            <person name="Oh H.-M."/>
        </authorList>
    </citation>
    <scope>NUCLEOTIDE SEQUENCE [LARGE SCALE GENOMIC DNA]</scope>
    <source>
        <strain evidence="9">PAMC 26633</strain>
    </source>
</reference>
<dbReference type="GO" id="GO:0090729">
    <property type="term" value="F:toxin activity"/>
    <property type="evidence" value="ECO:0007669"/>
    <property type="project" value="UniProtKB-KW"/>
</dbReference>
<dbReference type="SUPFAM" id="SSF56399">
    <property type="entry name" value="ADP-ribosylation"/>
    <property type="match status" value="1"/>
</dbReference>
<dbReference type="InterPro" id="IPR001144">
    <property type="entry name" value="Enterotoxin_A"/>
</dbReference>
<evidence type="ECO:0000256" key="7">
    <source>
        <dbReference type="SAM" id="MobiDB-lite"/>
    </source>
</evidence>
<keyword evidence="2" id="KW-0800">Toxin</keyword>
<comment type="caution">
    <text evidence="8">The sequence shown here is derived from an EMBL/GenBank/DDBJ whole genome shotgun (WGS) entry which is preliminary data.</text>
</comment>
<keyword evidence="6" id="KW-1015">Disulfide bond</keyword>
<proteinExistence type="inferred from homology"/>
<evidence type="ECO:0000313" key="8">
    <source>
        <dbReference type="EMBL" id="OXC77375.1"/>
    </source>
</evidence>
<dbReference type="GO" id="GO:0005615">
    <property type="term" value="C:extracellular space"/>
    <property type="evidence" value="ECO:0007669"/>
    <property type="project" value="InterPro"/>
</dbReference>
<name>A0A226X1Q4_CABSO</name>
<evidence type="ECO:0000313" key="9">
    <source>
        <dbReference type="Proteomes" id="UP000214720"/>
    </source>
</evidence>
<dbReference type="AlphaFoldDB" id="A0A226X1Q4"/>
<feature type="region of interest" description="Disordered" evidence="7">
    <location>
        <begin position="142"/>
        <end position="166"/>
    </location>
</feature>
<feature type="compositionally biased region" description="Basic and acidic residues" evidence="7">
    <location>
        <begin position="508"/>
        <end position="522"/>
    </location>
</feature>
<organism evidence="8 9">
    <name type="scientific">Caballeronia sordidicola</name>
    <name type="common">Burkholderia sordidicola</name>
    <dbReference type="NCBI Taxonomy" id="196367"/>
    <lineage>
        <taxon>Bacteria</taxon>
        <taxon>Pseudomonadati</taxon>
        <taxon>Pseudomonadota</taxon>
        <taxon>Betaproteobacteria</taxon>
        <taxon>Burkholderiales</taxon>
        <taxon>Burkholderiaceae</taxon>
        <taxon>Caballeronia</taxon>
    </lineage>
</organism>
<evidence type="ECO:0000256" key="5">
    <source>
        <dbReference type="ARBA" id="ARBA00023026"/>
    </source>
</evidence>
<keyword evidence="5" id="KW-0843">Virulence</keyword>
<evidence type="ECO:0000256" key="6">
    <source>
        <dbReference type="ARBA" id="ARBA00023157"/>
    </source>
</evidence>
<dbReference type="Proteomes" id="UP000214720">
    <property type="component" value="Unassembled WGS sequence"/>
</dbReference>
<feature type="compositionally biased region" description="Low complexity" evidence="7">
    <location>
        <begin position="100"/>
        <end position="111"/>
    </location>
</feature>
<keyword evidence="3" id="KW-0732">Signal</keyword>
<sequence length="1038" mass="112611">MRVDSYREIAITGEPIDDAASSDTRRPLRPADAGSLPSEVVDRKQPSPKETYERILNAAASENGRIPRSPTSPPGPSGIPAGATSVQIHGLTVNPRPSLAPAQPTPEQAAQSGVADTLYRPASAASGVTSSYQTDERMLHAASSENGRIPRSPTSPPPAPAGIPAGATSVQFHGLTVNLRPSLAPAHPTPEEAARFAIADTLYRPASAASGVTSSYLNQDDMASNPRVQAVAQGRRIESGCLGCTLLVMRGAASSTRGANLFDSANAVRKIYARGGQIRSAVLSSIRSLQSSGQWSGDSRELPGYTRHPGTNGLRSGLQLVSDLEDHFATPYTTPGRTMGQPNTFALIGLSLSNSPSGVFSVERPAHALCVQRLHATGDYRNDAYTLYDPSQGALRYDNFGQMTYALSHYYEAAYPGLGGFTSASTSYYAMQNVLQHPMAQQRLGDVGGSYGIPPALPIPAPPLVSPQPDRPEPAPLPIPIPSLTPPRADLPRLPDFDQPGPSGYQPPHHDLKRSADTDSERQPMALYRPSVVSPADLKKLGGFSAEQTPLGQVNVDMHNFDVAADPSVIDGAGYLGTFRKPETAQQNPALTDAKNGYVYAVAPTPNMIDVNATLGPNARRPGTGEVAALGRIDYTQIRGWQKMENGKLGKFTANPDYRWDVYDQTRTAGAQPQLSRFAGTDPAWGDSAHRPFATAQQHDGKTVFSPRQEPNLTQASFYNHALEKIRYLSDQQAQGLDYRGTVKLVSHNGAYGTLQGNVHMPPGQLFHPNGPNDTDVTVTNSAADVSGYYAFRMGDDGRFHTKVLGEDEVLRVGSNGYLYLDYAPTDPQNKNGVFRYTDNHLIHEEDHKVLSYSYAGYAYVSSADYDSDYSQWKLTDGSNKSYAPPKSINLYYDNTAGSARTQYEFDKDPDSALPAGATYFATHIPSASTSYEDTNSFMREATRDQQQQTVDWLNRNQAALLLPDGFYLTATGEHTLEVRNLRGDTIRTVHTDGPAQGDTSYIDSRYRVDERTWARLQSEQERRQKFEELSKTAYAVQ</sequence>
<gene>
    <name evidence="8" type="ORF">BSU04_17725</name>
</gene>
<dbReference type="RefSeq" id="WP_089161663.1">
    <property type="nucleotide sequence ID" value="NZ_MTHB01000109.1"/>
</dbReference>
<comment type="similarity">
    <text evidence="1">Belongs to the enterotoxin A family.</text>
</comment>
<keyword evidence="4" id="KW-0260">Enterotoxin</keyword>
<evidence type="ECO:0000256" key="3">
    <source>
        <dbReference type="ARBA" id="ARBA00022729"/>
    </source>
</evidence>
<dbReference type="Gene3D" id="3.90.210.10">
    <property type="entry name" value="Heat-Labile Enterotoxin, subunit A"/>
    <property type="match status" value="1"/>
</dbReference>